<keyword evidence="6" id="KW-1185">Reference proteome</keyword>
<keyword evidence="3" id="KW-0325">Glycoprotein</keyword>
<evidence type="ECO:0000259" key="4">
    <source>
        <dbReference type="Pfam" id="PF03088"/>
    </source>
</evidence>
<evidence type="ECO:0000313" key="6">
    <source>
        <dbReference type="Proteomes" id="UP000198287"/>
    </source>
</evidence>
<dbReference type="OrthoDB" id="5307922at2759"/>
<dbReference type="STRING" id="158441.A0A226EUY0"/>
<dbReference type="GO" id="GO:0016787">
    <property type="term" value="F:hydrolase activity"/>
    <property type="evidence" value="ECO:0007669"/>
    <property type="project" value="TreeGrafter"/>
</dbReference>
<evidence type="ECO:0000313" key="5">
    <source>
        <dbReference type="EMBL" id="OXA61030.1"/>
    </source>
</evidence>
<feature type="domain" description="Strictosidine synthase conserved region" evidence="4">
    <location>
        <begin position="168"/>
        <end position="254"/>
    </location>
</feature>
<dbReference type="Pfam" id="PF03088">
    <property type="entry name" value="Str_synth"/>
    <property type="match status" value="1"/>
</dbReference>
<comment type="caution">
    <text evidence="5">The sequence shown here is derived from an EMBL/GenBank/DDBJ whole genome shotgun (WGS) entry which is preliminary data.</text>
</comment>
<dbReference type="InterPro" id="IPR011042">
    <property type="entry name" value="6-blade_b-propeller_TolB-like"/>
</dbReference>
<dbReference type="EMBL" id="LNIX01000002">
    <property type="protein sequence ID" value="OXA61030.1"/>
    <property type="molecule type" value="Genomic_DNA"/>
</dbReference>
<proteinExistence type="inferred from homology"/>
<protein>
    <submittedName>
        <fullName evidence="5">Adipocyte plasma membrane-associated protein</fullName>
    </submittedName>
</protein>
<dbReference type="Gene3D" id="2.120.10.30">
    <property type="entry name" value="TolB, C-terminal domain"/>
    <property type="match status" value="1"/>
</dbReference>
<gene>
    <name evidence="5" type="ORF">Fcan01_05938</name>
</gene>
<organism evidence="5 6">
    <name type="scientific">Folsomia candida</name>
    <name type="common">Springtail</name>
    <dbReference type="NCBI Taxonomy" id="158441"/>
    <lineage>
        <taxon>Eukaryota</taxon>
        <taxon>Metazoa</taxon>
        <taxon>Ecdysozoa</taxon>
        <taxon>Arthropoda</taxon>
        <taxon>Hexapoda</taxon>
        <taxon>Collembola</taxon>
        <taxon>Entomobryomorpha</taxon>
        <taxon>Isotomoidea</taxon>
        <taxon>Isotomidae</taxon>
        <taxon>Proisotominae</taxon>
        <taxon>Folsomia</taxon>
    </lineage>
</organism>
<reference evidence="5 6" key="1">
    <citation type="submission" date="2015-12" db="EMBL/GenBank/DDBJ databases">
        <title>The genome of Folsomia candida.</title>
        <authorList>
            <person name="Faddeeva A."/>
            <person name="Derks M.F."/>
            <person name="Anvar Y."/>
            <person name="Smit S."/>
            <person name="Van Straalen N."/>
            <person name="Roelofs D."/>
        </authorList>
    </citation>
    <scope>NUCLEOTIDE SEQUENCE [LARGE SCALE GENOMIC DNA]</scope>
    <source>
        <strain evidence="5 6">VU population</strain>
        <tissue evidence="5">Whole body</tissue>
    </source>
</reference>
<evidence type="ECO:0000256" key="1">
    <source>
        <dbReference type="ARBA" id="ARBA00009191"/>
    </source>
</evidence>
<dbReference type="SUPFAM" id="SSF63829">
    <property type="entry name" value="Calcium-dependent phosphotriesterase"/>
    <property type="match status" value="1"/>
</dbReference>
<dbReference type="PANTHER" id="PTHR10426">
    <property type="entry name" value="STRICTOSIDINE SYNTHASE-RELATED"/>
    <property type="match status" value="1"/>
</dbReference>
<dbReference type="GO" id="GO:0012505">
    <property type="term" value="C:endomembrane system"/>
    <property type="evidence" value="ECO:0007669"/>
    <property type="project" value="TreeGrafter"/>
</dbReference>
<comment type="similarity">
    <text evidence="1">Belongs to the strictosidine synthase family.</text>
</comment>
<evidence type="ECO:0000256" key="2">
    <source>
        <dbReference type="ARBA" id="ARBA00022553"/>
    </source>
</evidence>
<evidence type="ECO:0000256" key="3">
    <source>
        <dbReference type="ARBA" id="ARBA00023180"/>
    </source>
</evidence>
<dbReference type="Proteomes" id="UP000198287">
    <property type="component" value="Unassembled WGS sequence"/>
</dbReference>
<dbReference type="InterPro" id="IPR018119">
    <property type="entry name" value="Strictosidine_synth_cons-reg"/>
</dbReference>
<dbReference type="AlphaFoldDB" id="A0A226EUY0"/>
<dbReference type="PANTHER" id="PTHR10426:SF88">
    <property type="entry name" value="ADIPOCYTE PLASMA MEMBRANE-ASSOCIATED PROTEIN HEMOMUCIN-RELATED"/>
    <property type="match status" value="1"/>
</dbReference>
<sequence>MGLLLKLLAIIVLSIAVIFFAPGIPPHNLQFEAYTLESPLPLEGKLANNNILDKAEEIKVDREFQGPESIAFRGDEIFTGLIGGELVRIKNGKSTTIIEKTKNNKPCEGSWDVKNCGRIAGLRFGFDGKLYVADAANGIFKVDVDAGSVETLASCDVEIDGKRPLYPDDLDVGKDGSVYWSDASTVADVQNTLFEFLGSGTGRLIKYDPKTKKNTVLISSMHFSNGVQLSENEDFVLVTETARARVLRYYLKGETKGKSDIFIDRLPGLPDNVRPNGKGGFYIVLISPRVASEVSLVDLIGPLPLVRRFICRILHLVVASLQFVDSFFPSTVTREWIAYVQHVGPLGDLEKLPYKSIVVETDGTGNIIGSLQNEKGPVNATFMYFS</sequence>
<name>A0A226EUY0_FOLCA</name>
<dbReference type="OMA" id="RVRIMNF"/>
<keyword evidence="2" id="KW-0597">Phosphoprotein</keyword>
<dbReference type="Pfam" id="PF20067">
    <property type="entry name" value="SSL_N"/>
    <property type="match status" value="1"/>
</dbReference>
<accession>A0A226EUY0</accession>